<reference evidence="2" key="1">
    <citation type="submission" date="2022-04" db="EMBL/GenBank/DDBJ databases">
        <title>A functionally conserved STORR gene fusion in Papaver species that diverged 16.8 million years ago.</title>
        <authorList>
            <person name="Catania T."/>
        </authorList>
    </citation>
    <scope>NUCLEOTIDE SEQUENCE</scope>
    <source>
        <strain evidence="2">S-188037</strain>
    </source>
</reference>
<feature type="compositionally biased region" description="Polar residues" evidence="1">
    <location>
        <begin position="22"/>
        <end position="31"/>
    </location>
</feature>
<dbReference type="EMBL" id="JAJJMB010005862">
    <property type="protein sequence ID" value="KAI3936867.1"/>
    <property type="molecule type" value="Genomic_DNA"/>
</dbReference>
<organism evidence="2 3">
    <name type="scientific">Papaver atlanticum</name>
    <dbReference type="NCBI Taxonomy" id="357466"/>
    <lineage>
        <taxon>Eukaryota</taxon>
        <taxon>Viridiplantae</taxon>
        <taxon>Streptophyta</taxon>
        <taxon>Embryophyta</taxon>
        <taxon>Tracheophyta</taxon>
        <taxon>Spermatophyta</taxon>
        <taxon>Magnoliopsida</taxon>
        <taxon>Ranunculales</taxon>
        <taxon>Papaveraceae</taxon>
        <taxon>Papaveroideae</taxon>
        <taxon>Papaver</taxon>
    </lineage>
</organism>
<name>A0AAD4T1V4_9MAGN</name>
<sequence>MKSISIKSRGHQKSARTMGRKNFSQCTSETAQKNEENQRTEVDLYIEAHVNKDSRKATQKATWERCMMHHNKAS</sequence>
<accession>A0AAD4T1V4</accession>
<comment type="caution">
    <text evidence="2">The sequence shown here is derived from an EMBL/GenBank/DDBJ whole genome shotgun (WGS) entry which is preliminary data.</text>
</comment>
<feature type="region of interest" description="Disordered" evidence="1">
    <location>
        <begin position="1"/>
        <end position="40"/>
    </location>
</feature>
<gene>
    <name evidence="2" type="ORF">MKW98_020572</name>
</gene>
<proteinExistence type="predicted"/>
<dbReference type="AlphaFoldDB" id="A0AAD4T1V4"/>
<dbReference type="Proteomes" id="UP001202328">
    <property type="component" value="Unassembled WGS sequence"/>
</dbReference>
<evidence type="ECO:0000256" key="1">
    <source>
        <dbReference type="SAM" id="MobiDB-lite"/>
    </source>
</evidence>
<protein>
    <submittedName>
        <fullName evidence="2">Uncharacterized protein</fullName>
    </submittedName>
</protein>
<evidence type="ECO:0000313" key="3">
    <source>
        <dbReference type="Proteomes" id="UP001202328"/>
    </source>
</evidence>
<evidence type="ECO:0000313" key="2">
    <source>
        <dbReference type="EMBL" id="KAI3936867.1"/>
    </source>
</evidence>
<keyword evidence="3" id="KW-1185">Reference proteome</keyword>